<keyword evidence="2" id="KW-1185">Reference proteome</keyword>
<evidence type="ECO:0000313" key="2">
    <source>
        <dbReference type="Proteomes" id="UP000309676"/>
    </source>
</evidence>
<sequence length="97" mass="10860">MKTTRPPGSLLASFEAGNAGIPGCFSEIAPLVGGGWYFHFTKTSDFFAFFSHFLAVPIEFNDDRRLIRFYRSARERGMGGGVYARLLNVVLYPFNLT</sequence>
<gene>
    <name evidence="1" type="ORF">FE782_17670</name>
</gene>
<name>A0A5R9G3E4_9BACL</name>
<comment type="caution">
    <text evidence="1">The sequence shown here is derived from an EMBL/GenBank/DDBJ whole genome shotgun (WGS) entry which is preliminary data.</text>
</comment>
<evidence type="ECO:0000313" key="1">
    <source>
        <dbReference type="EMBL" id="TLS50877.1"/>
    </source>
</evidence>
<dbReference type="AlphaFoldDB" id="A0A5R9G3E4"/>
<dbReference type="RefSeq" id="WP_138195563.1">
    <property type="nucleotide sequence ID" value="NZ_VCIW01000012.1"/>
</dbReference>
<dbReference type="EMBL" id="VCIW01000012">
    <property type="protein sequence ID" value="TLS50877.1"/>
    <property type="molecule type" value="Genomic_DNA"/>
</dbReference>
<proteinExistence type="predicted"/>
<reference evidence="1 2" key="1">
    <citation type="submission" date="2019-05" db="EMBL/GenBank/DDBJ databases">
        <authorList>
            <person name="Narsing Rao M.P."/>
            <person name="Li W.J."/>
        </authorList>
    </citation>
    <scope>NUCLEOTIDE SEQUENCE [LARGE SCALE GENOMIC DNA]</scope>
    <source>
        <strain evidence="1 2">SYSU_K30003</strain>
    </source>
</reference>
<dbReference type="Proteomes" id="UP000309676">
    <property type="component" value="Unassembled WGS sequence"/>
</dbReference>
<accession>A0A5R9G3E4</accession>
<protein>
    <submittedName>
        <fullName evidence="1">Uncharacterized protein</fullName>
    </submittedName>
</protein>
<organism evidence="1 2">
    <name type="scientific">Paenibacillus antri</name>
    <dbReference type="NCBI Taxonomy" id="2582848"/>
    <lineage>
        <taxon>Bacteria</taxon>
        <taxon>Bacillati</taxon>
        <taxon>Bacillota</taxon>
        <taxon>Bacilli</taxon>
        <taxon>Bacillales</taxon>
        <taxon>Paenibacillaceae</taxon>
        <taxon>Paenibacillus</taxon>
    </lineage>
</organism>